<dbReference type="InterPro" id="IPR006629">
    <property type="entry name" value="LITAF"/>
</dbReference>
<accession>A0A1I7RWX8</accession>
<keyword evidence="1" id="KW-0812">Transmembrane</keyword>
<dbReference type="PROSITE" id="PS51837">
    <property type="entry name" value="LITAF"/>
    <property type="match status" value="1"/>
</dbReference>
<dbReference type="SUPFAM" id="SSF56112">
    <property type="entry name" value="Protein kinase-like (PK-like)"/>
    <property type="match status" value="1"/>
</dbReference>
<reference evidence="4" key="1">
    <citation type="submission" date="2016-11" db="UniProtKB">
        <authorList>
            <consortium name="WormBaseParasite"/>
        </authorList>
    </citation>
    <scope>IDENTIFICATION</scope>
</reference>
<dbReference type="WBParaSite" id="BXY_0524100.1">
    <property type="protein sequence ID" value="BXY_0524100.1"/>
    <property type="gene ID" value="BXY_0524100"/>
</dbReference>
<dbReference type="PANTHER" id="PTHR11909">
    <property type="entry name" value="CASEIN KINASE-RELATED"/>
    <property type="match status" value="1"/>
</dbReference>
<keyword evidence="1" id="KW-0472">Membrane</keyword>
<feature type="domain" description="LITAF" evidence="2">
    <location>
        <begin position="389"/>
        <end position="478"/>
    </location>
</feature>
<dbReference type="AlphaFoldDB" id="A0A1I7RWX8"/>
<dbReference type="eggNOG" id="KOG1164">
    <property type="taxonomic scope" value="Eukaryota"/>
</dbReference>
<dbReference type="Proteomes" id="UP000095284">
    <property type="component" value="Unplaced"/>
</dbReference>
<proteinExistence type="predicted"/>
<dbReference type="SMART" id="SM00714">
    <property type="entry name" value="LITAF"/>
    <property type="match status" value="1"/>
</dbReference>
<evidence type="ECO:0000313" key="4">
    <source>
        <dbReference type="WBParaSite" id="BXY_0524100.1"/>
    </source>
</evidence>
<protein>
    <submittedName>
        <fullName evidence="4">LITAF domain-containing protein</fullName>
    </submittedName>
</protein>
<feature type="transmembrane region" description="Helical" evidence="1">
    <location>
        <begin position="431"/>
        <end position="455"/>
    </location>
</feature>
<name>A0A1I7RWX8_BURXY</name>
<organism evidence="3 4">
    <name type="scientific">Bursaphelenchus xylophilus</name>
    <name type="common">Pinewood nematode worm</name>
    <name type="synonym">Aphelenchoides xylophilus</name>
    <dbReference type="NCBI Taxonomy" id="6326"/>
    <lineage>
        <taxon>Eukaryota</taxon>
        <taxon>Metazoa</taxon>
        <taxon>Ecdysozoa</taxon>
        <taxon>Nematoda</taxon>
        <taxon>Chromadorea</taxon>
        <taxon>Rhabditida</taxon>
        <taxon>Tylenchina</taxon>
        <taxon>Tylenchomorpha</taxon>
        <taxon>Aphelenchoidea</taxon>
        <taxon>Aphelenchoididae</taxon>
        <taxon>Bursaphelenchus</taxon>
    </lineage>
</organism>
<dbReference type="InterPro" id="IPR050235">
    <property type="entry name" value="CK1_Ser-Thr_kinase"/>
</dbReference>
<dbReference type="Pfam" id="PF10601">
    <property type="entry name" value="zf-LITAF-like"/>
    <property type="match status" value="1"/>
</dbReference>
<evidence type="ECO:0000256" key="1">
    <source>
        <dbReference type="SAM" id="Phobius"/>
    </source>
</evidence>
<evidence type="ECO:0000259" key="2">
    <source>
        <dbReference type="PROSITE" id="PS51837"/>
    </source>
</evidence>
<dbReference type="InterPro" id="IPR011009">
    <property type="entry name" value="Kinase-like_dom_sf"/>
</dbReference>
<sequence length="478" mass="54958">MSCKETSSPKSKASSLNLQPVKIFEVGDLIYGDYKVTEVMRDRIPSTHNFYKAKAKKPFKDQNDVEYPELMFKTFGATTLPEVNVVRESQIHAWLKASRCPDAFFRILCPAPLIFGDAQRMLAFPIYHCSLAEVKRRVGFLSQKTTLRLGLEMLSAVKELHGLGIVHQNLNPGHFLLSHAFEVDAEHFGVVICDLAEAKVWMVFEEEVPLPFSNPQPPVDPHFCSVDMMDSPSSSRRDDLYSWFYTMASLRAKLPWEWLEPDEPSLIRIRKVDWRRRPVLMASSFCSDIHRLISDIFAWINEMDSRGKPRYQLFAQNLHKALCILEGKPGEKFEDSPIGQEFARPDCVDTPLIPVTNPFRTHLLDLPSQRKAKTILDDHWYDSESEDLGEEWNSGAGEVLDQIPVAVYCEECDISVKTTVKFERNNFIKRLLVLTAILGFFTFGFTWILFLILLFVPGFKKTYHFCSICKKYFGVYNN</sequence>
<dbReference type="Gene3D" id="1.10.510.10">
    <property type="entry name" value="Transferase(Phosphotransferase) domain 1"/>
    <property type="match status" value="1"/>
</dbReference>
<keyword evidence="1" id="KW-1133">Transmembrane helix</keyword>
<evidence type="ECO:0000313" key="3">
    <source>
        <dbReference type="Proteomes" id="UP000095284"/>
    </source>
</evidence>